<evidence type="ECO:0000313" key="3">
    <source>
        <dbReference type="Proteomes" id="UP001153365"/>
    </source>
</evidence>
<evidence type="ECO:0000313" key="2">
    <source>
        <dbReference type="EMBL" id="CAH7688139.1"/>
    </source>
</evidence>
<name>A0AAV0BPN8_PHAPC</name>
<sequence length="598" mass="66104">MALTSYIGRTSERLRYLIGRGEINFSKLFAGSSRKMQPSLVTPYTDIDPEVVPLEEITSTRTQNSNLRIATSSNISINTLYTRSSSSSPRPRRGDSLTTSLRNLSTPDIFNAKDFSSPEEPFMESSDDLTTPKRFFSRAMIKLLQNQLSRPISLIKLITILEISRGGILPVVLSGVGGHFKSLESDQRVVLGPIPQSKLNRYHVSGQAYLLRDSFSSNHTMLQQGFTADVKCRQRRVSAPDRPSLLSSPQVIDFPGTNSSDSLNYTLFRWSFDARCPDEERVNVSSLIIAIGTPFSNGGLVAVTLCPDQDLSGNKSPGNHLLTFLGAGDGYGFLDSTVCEFKTKITTVQVEYGRSIAIKNITSERKIGSENSKISRLILSLIDSMISQSQTIYTSGFGDVIKTIYNSKSSQPISTTYISSGNGANATLLNEVMYIRASFSAKDIFPNDELPINSRIDVSGRWDSETMGWDRTQKKLESGLTLIPIILVGLSSILAIIWPNPGSGIDQRESLNSKLDEFNPDNLVELLVAASIGGKYNDKDEDAEKTRGDAEIEDRFEDCEDERSSRFKSRNLEGIMGPSDKVALLKHPNNLLWQLKLD</sequence>
<reference evidence="2" key="1">
    <citation type="submission" date="2022-06" db="EMBL/GenBank/DDBJ databases">
        <authorList>
            <consortium name="SYNGENTA / RWTH Aachen University"/>
        </authorList>
    </citation>
    <scope>NUCLEOTIDE SEQUENCE</scope>
</reference>
<organism evidence="2 3">
    <name type="scientific">Phakopsora pachyrhizi</name>
    <name type="common">Asian soybean rust disease fungus</name>
    <dbReference type="NCBI Taxonomy" id="170000"/>
    <lineage>
        <taxon>Eukaryota</taxon>
        <taxon>Fungi</taxon>
        <taxon>Dikarya</taxon>
        <taxon>Basidiomycota</taxon>
        <taxon>Pucciniomycotina</taxon>
        <taxon>Pucciniomycetes</taxon>
        <taxon>Pucciniales</taxon>
        <taxon>Phakopsoraceae</taxon>
        <taxon>Phakopsora</taxon>
    </lineage>
</organism>
<gene>
    <name evidence="2" type="ORF">PPACK8108_LOCUS23055</name>
</gene>
<keyword evidence="3" id="KW-1185">Reference proteome</keyword>
<dbReference type="EMBL" id="CALTRL010005957">
    <property type="protein sequence ID" value="CAH7688139.1"/>
    <property type="molecule type" value="Genomic_DNA"/>
</dbReference>
<accession>A0AAV0BPN8</accession>
<dbReference type="AlphaFoldDB" id="A0AAV0BPN8"/>
<evidence type="ECO:0000256" key="1">
    <source>
        <dbReference type="SAM" id="MobiDB-lite"/>
    </source>
</evidence>
<proteinExistence type="predicted"/>
<feature type="region of interest" description="Disordered" evidence="1">
    <location>
        <begin position="81"/>
        <end position="102"/>
    </location>
</feature>
<comment type="caution">
    <text evidence="2">The sequence shown here is derived from an EMBL/GenBank/DDBJ whole genome shotgun (WGS) entry which is preliminary data.</text>
</comment>
<dbReference type="Proteomes" id="UP001153365">
    <property type="component" value="Unassembled WGS sequence"/>
</dbReference>
<protein>
    <submittedName>
        <fullName evidence="2">Expressed protein</fullName>
    </submittedName>
</protein>